<gene>
    <name evidence="1" type="ORF">HF682_13635</name>
</gene>
<dbReference type="AlphaFoldDB" id="A0A847S333"/>
<dbReference type="RefSeq" id="WP_168877870.1">
    <property type="nucleotide sequence ID" value="NZ_JABAIM010000003.1"/>
</dbReference>
<dbReference type="Proteomes" id="UP000587991">
    <property type="component" value="Unassembled WGS sequence"/>
</dbReference>
<evidence type="ECO:0000313" key="1">
    <source>
        <dbReference type="EMBL" id="NLR76201.1"/>
    </source>
</evidence>
<organism evidence="1 2">
    <name type="scientific">Leeia aquatica</name>
    <dbReference type="NCBI Taxonomy" id="2725557"/>
    <lineage>
        <taxon>Bacteria</taxon>
        <taxon>Pseudomonadati</taxon>
        <taxon>Pseudomonadota</taxon>
        <taxon>Betaproteobacteria</taxon>
        <taxon>Neisseriales</taxon>
        <taxon>Leeiaceae</taxon>
        <taxon>Leeia</taxon>
    </lineage>
</organism>
<keyword evidence="2" id="KW-1185">Reference proteome</keyword>
<dbReference type="EMBL" id="JABAIM010000003">
    <property type="protein sequence ID" value="NLR76201.1"/>
    <property type="molecule type" value="Genomic_DNA"/>
</dbReference>
<comment type="caution">
    <text evidence="1">The sequence shown here is derived from an EMBL/GenBank/DDBJ whole genome shotgun (WGS) entry which is preliminary data.</text>
</comment>
<sequence>MNTQSTEQIHLPKARLMIKPLAITVALLALQPSWIMAATPLATRIELALRCKADPLDAQDPATRKWLRQQGVQFINHDPEGPPDQVFRFKSPITIAGVRIKTLYYQADSGGIFMAEFDGDATQLAQSLRLKPHTGSNQQRREDGYGLLDARFIDHTAGPGVMQQVVGPLTANPKRYGWACHFHDG</sequence>
<accession>A0A847S333</accession>
<reference evidence="1 2" key="1">
    <citation type="submission" date="2020-04" db="EMBL/GenBank/DDBJ databases">
        <title>Draft genome of Leeia sp. IMCC25680.</title>
        <authorList>
            <person name="Song J."/>
            <person name="Cho J.-C."/>
        </authorList>
    </citation>
    <scope>NUCLEOTIDE SEQUENCE [LARGE SCALE GENOMIC DNA]</scope>
    <source>
        <strain evidence="1 2">IMCC25680</strain>
    </source>
</reference>
<protein>
    <submittedName>
        <fullName evidence="1">Uncharacterized protein</fullName>
    </submittedName>
</protein>
<name>A0A847S333_9NEIS</name>
<proteinExistence type="predicted"/>
<evidence type="ECO:0000313" key="2">
    <source>
        <dbReference type="Proteomes" id="UP000587991"/>
    </source>
</evidence>